<reference evidence="4" key="2">
    <citation type="submission" date="2023-01" db="EMBL/GenBank/DDBJ databases">
        <authorList>
            <person name="Sun Q."/>
            <person name="Evtushenko L."/>
        </authorList>
    </citation>
    <scope>NUCLEOTIDE SEQUENCE</scope>
    <source>
        <strain evidence="4">VKM B-2347</strain>
    </source>
</reference>
<gene>
    <name evidence="4" type="ORF">GCM10008179_01310</name>
</gene>
<accession>A0A9W6MU44</accession>
<proteinExistence type="inferred from homology"/>
<evidence type="ECO:0000256" key="2">
    <source>
        <dbReference type="SAM" id="SignalP"/>
    </source>
</evidence>
<evidence type="ECO:0000313" key="5">
    <source>
        <dbReference type="Proteomes" id="UP001143372"/>
    </source>
</evidence>
<dbReference type="InterPro" id="IPR023346">
    <property type="entry name" value="Lysozyme-like_dom_sf"/>
</dbReference>
<name>A0A9W6MU44_9HYPH</name>
<comment type="caution">
    <text evidence="4">The sequence shown here is derived from an EMBL/GenBank/DDBJ whole genome shotgun (WGS) entry which is preliminary data.</text>
</comment>
<feature type="signal peptide" evidence="2">
    <location>
        <begin position="1"/>
        <end position="25"/>
    </location>
</feature>
<keyword evidence="5" id="KW-1185">Reference proteome</keyword>
<dbReference type="AlphaFoldDB" id="A0A9W6MU44"/>
<organism evidence="4 5">
    <name type="scientific">Hansschlegelia plantiphila</name>
    <dbReference type="NCBI Taxonomy" id="374655"/>
    <lineage>
        <taxon>Bacteria</taxon>
        <taxon>Pseudomonadati</taxon>
        <taxon>Pseudomonadota</taxon>
        <taxon>Alphaproteobacteria</taxon>
        <taxon>Hyphomicrobiales</taxon>
        <taxon>Methylopilaceae</taxon>
        <taxon>Hansschlegelia</taxon>
    </lineage>
</organism>
<feature type="domain" description="Transglycosylase SLT" evidence="3">
    <location>
        <begin position="59"/>
        <end position="153"/>
    </location>
</feature>
<dbReference type="SUPFAM" id="SSF53955">
    <property type="entry name" value="Lysozyme-like"/>
    <property type="match status" value="1"/>
</dbReference>
<comment type="similarity">
    <text evidence="1">Belongs to the virb1 family.</text>
</comment>
<dbReference type="Proteomes" id="UP001143372">
    <property type="component" value="Unassembled WGS sequence"/>
</dbReference>
<protein>
    <recommendedName>
        <fullName evidence="3">Transglycosylase SLT domain-containing protein</fullName>
    </recommendedName>
</protein>
<sequence length="258" mass="27086">MRIGLKTAGAAFATALALGATPARAVDEPKPDAAGVEGVTVAPVTETPSRAALVAIVRGEAAARGLPPDVAEAVAQIESGYQPSQVGGVGEIGLMQIRPSTAEMLGHTGGPIALFDPATNARYAVRYLADAWKLAGGDLCRALMKYRAGHNEERMSALSVAYCTRARAYLATRGSSLAGATIPAADFGVDTASAGSSVPFPVRRKGRPWTEADNDRFWAAQAVRIKALTAKIMRERAAKIQVYKVRFARRAGIKPARD</sequence>
<dbReference type="RefSeq" id="WP_271166756.1">
    <property type="nucleotide sequence ID" value="NZ_BSFI01000001.1"/>
</dbReference>
<feature type="chain" id="PRO_5040765562" description="Transglycosylase SLT domain-containing protein" evidence="2">
    <location>
        <begin position="26"/>
        <end position="258"/>
    </location>
</feature>
<evidence type="ECO:0000256" key="1">
    <source>
        <dbReference type="ARBA" id="ARBA00009387"/>
    </source>
</evidence>
<dbReference type="InterPro" id="IPR008258">
    <property type="entry name" value="Transglycosylase_SLT_dom_1"/>
</dbReference>
<dbReference type="Pfam" id="PF01464">
    <property type="entry name" value="SLT"/>
    <property type="match status" value="1"/>
</dbReference>
<reference evidence="4" key="1">
    <citation type="journal article" date="2014" name="Int. J. Syst. Evol. Microbiol.">
        <title>Complete genome sequence of Corynebacterium casei LMG S-19264T (=DSM 44701T), isolated from a smear-ripened cheese.</title>
        <authorList>
            <consortium name="US DOE Joint Genome Institute (JGI-PGF)"/>
            <person name="Walter F."/>
            <person name="Albersmeier A."/>
            <person name="Kalinowski J."/>
            <person name="Ruckert C."/>
        </authorList>
    </citation>
    <scope>NUCLEOTIDE SEQUENCE</scope>
    <source>
        <strain evidence="4">VKM B-2347</strain>
    </source>
</reference>
<keyword evidence="2" id="KW-0732">Signal</keyword>
<evidence type="ECO:0000313" key="4">
    <source>
        <dbReference type="EMBL" id="GLK66493.1"/>
    </source>
</evidence>
<dbReference type="EMBL" id="BSFI01000001">
    <property type="protein sequence ID" value="GLK66493.1"/>
    <property type="molecule type" value="Genomic_DNA"/>
</dbReference>
<dbReference type="Gene3D" id="1.10.530.10">
    <property type="match status" value="1"/>
</dbReference>
<evidence type="ECO:0000259" key="3">
    <source>
        <dbReference type="Pfam" id="PF01464"/>
    </source>
</evidence>